<dbReference type="PANTHER" id="PTHR45823:SF1">
    <property type="entry name" value="T-SNARE COILED-COIL HOMOLOGY DOMAIN-CONTAINING PROTEIN"/>
    <property type="match status" value="1"/>
</dbReference>
<keyword evidence="2" id="KW-1185">Reference proteome</keyword>
<comment type="caution">
    <text evidence="1">The sequence shown here is derived from an EMBL/GenBank/DDBJ whole genome shotgun (WGS) entry which is preliminary data.</text>
</comment>
<organism evidence="1 2">
    <name type="scientific">Araneus ventricosus</name>
    <name type="common">Orbweaver spider</name>
    <name type="synonym">Epeira ventricosa</name>
    <dbReference type="NCBI Taxonomy" id="182803"/>
    <lineage>
        <taxon>Eukaryota</taxon>
        <taxon>Metazoa</taxon>
        <taxon>Ecdysozoa</taxon>
        <taxon>Arthropoda</taxon>
        <taxon>Chelicerata</taxon>
        <taxon>Arachnida</taxon>
        <taxon>Araneae</taxon>
        <taxon>Araneomorphae</taxon>
        <taxon>Entelegynae</taxon>
        <taxon>Araneoidea</taxon>
        <taxon>Araneidae</taxon>
        <taxon>Araneus</taxon>
    </lineage>
</organism>
<evidence type="ECO:0000313" key="1">
    <source>
        <dbReference type="EMBL" id="GBN73847.1"/>
    </source>
</evidence>
<accession>A0A4Y2RDM3</accession>
<sequence>MNNQNQANVESQIERIKDHVISRIKRLEEEDQDVKGKIEEPEEDVHMKIEEMKSKVQEKINDIEKSLSDLEIRPNHFETNTEFMYSRPTVKRLIFDRQTSCIVSLTQFDVMSSTNGWTDFVKASQLVVSLRGSASEVLQGIPADKLTDLTTIEKVLEARFGDRNIMQFYGTELKTRRQFCPPMWSD</sequence>
<name>A0A4Y2RDM3_ARAVE</name>
<dbReference type="OrthoDB" id="6471937at2759"/>
<proteinExistence type="predicted"/>
<protein>
    <submittedName>
        <fullName evidence="1">Uncharacterized protein</fullName>
    </submittedName>
</protein>
<reference evidence="1 2" key="1">
    <citation type="journal article" date="2019" name="Sci. Rep.">
        <title>Orb-weaving spider Araneus ventricosus genome elucidates the spidroin gene catalogue.</title>
        <authorList>
            <person name="Kono N."/>
            <person name="Nakamura H."/>
            <person name="Ohtoshi R."/>
            <person name="Moran D.A.P."/>
            <person name="Shinohara A."/>
            <person name="Yoshida Y."/>
            <person name="Fujiwara M."/>
            <person name="Mori M."/>
            <person name="Tomita M."/>
            <person name="Arakawa K."/>
        </authorList>
    </citation>
    <scope>NUCLEOTIDE SEQUENCE [LARGE SCALE GENOMIC DNA]</scope>
</reference>
<dbReference type="AlphaFoldDB" id="A0A4Y2RDM3"/>
<gene>
    <name evidence="1" type="ORF">AVEN_110904_1</name>
</gene>
<dbReference type="PANTHER" id="PTHR45823">
    <property type="entry name" value="T-SNARE COILED-COIL HOMOLOGY DOMAIN-CONTAINING PROTEIN"/>
    <property type="match status" value="1"/>
</dbReference>
<evidence type="ECO:0000313" key="2">
    <source>
        <dbReference type="Proteomes" id="UP000499080"/>
    </source>
</evidence>
<dbReference type="Proteomes" id="UP000499080">
    <property type="component" value="Unassembled WGS sequence"/>
</dbReference>
<dbReference type="EMBL" id="BGPR01016691">
    <property type="protein sequence ID" value="GBN73847.1"/>
    <property type="molecule type" value="Genomic_DNA"/>
</dbReference>